<keyword evidence="3" id="KW-1185">Reference proteome</keyword>
<accession>A0A9P0A159</accession>
<dbReference type="EMBL" id="OU963862">
    <property type="protein sequence ID" value="CAH0381312.1"/>
    <property type="molecule type" value="Genomic_DNA"/>
</dbReference>
<evidence type="ECO:0000313" key="3">
    <source>
        <dbReference type="Proteomes" id="UP001152759"/>
    </source>
</evidence>
<dbReference type="Proteomes" id="UP001152759">
    <property type="component" value="Chromosome 1"/>
</dbReference>
<name>A0A9P0A159_BEMTA</name>
<evidence type="ECO:0000313" key="2">
    <source>
        <dbReference type="EMBL" id="CAH0381312.1"/>
    </source>
</evidence>
<gene>
    <name evidence="2" type="ORF">BEMITA_LOCUS976</name>
</gene>
<keyword evidence="1" id="KW-1133">Transmembrane helix</keyword>
<keyword evidence="1" id="KW-0472">Membrane</keyword>
<protein>
    <submittedName>
        <fullName evidence="2">Uncharacterized protein</fullName>
    </submittedName>
</protein>
<dbReference type="AlphaFoldDB" id="A0A9P0A159"/>
<proteinExistence type="predicted"/>
<reference evidence="2" key="1">
    <citation type="submission" date="2021-12" db="EMBL/GenBank/DDBJ databases">
        <authorList>
            <person name="King R."/>
        </authorList>
    </citation>
    <scope>NUCLEOTIDE SEQUENCE</scope>
</reference>
<sequence length="101" mass="11139">MREQFKIKERELSTSCLSCNSTGMSKPSKNSPSSVSQWAVKSPLSPALAASIALGIGALAWMYALKPLAENSRMYRNEQEAEILLLASQKPKPEIVDHFRS</sequence>
<evidence type="ECO:0000256" key="1">
    <source>
        <dbReference type="SAM" id="Phobius"/>
    </source>
</evidence>
<feature type="transmembrane region" description="Helical" evidence="1">
    <location>
        <begin position="44"/>
        <end position="65"/>
    </location>
</feature>
<dbReference type="KEGG" id="btab:109029786"/>
<organism evidence="2 3">
    <name type="scientific">Bemisia tabaci</name>
    <name type="common">Sweetpotato whitefly</name>
    <name type="synonym">Aleurodes tabaci</name>
    <dbReference type="NCBI Taxonomy" id="7038"/>
    <lineage>
        <taxon>Eukaryota</taxon>
        <taxon>Metazoa</taxon>
        <taxon>Ecdysozoa</taxon>
        <taxon>Arthropoda</taxon>
        <taxon>Hexapoda</taxon>
        <taxon>Insecta</taxon>
        <taxon>Pterygota</taxon>
        <taxon>Neoptera</taxon>
        <taxon>Paraneoptera</taxon>
        <taxon>Hemiptera</taxon>
        <taxon>Sternorrhyncha</taxon>
        <taxon>Aleyrodoidea</taxon>
        <taxon>Aleyrodidae</taxon>
        <taxon>Aleyrodinae</taxon>
        <taxon>Bemisia</taxon>
    </lineage>
</organism>
<keyword evidence="1" id="KW-0812">Transmembrane</keyword>